<feature type="binding site" evidence="8">
    <location>
        <position position="17"/>
    </location>
    <ligand>
        <name>Fe cation</name>
        <dbReference type="ChEBI" id="CHEBI:24875"/>
        <label>1</label>
    </ligand>
</feature>
<dbReference type="RefSeq" id="WP_090395952.1">
    <property type="nucleotide sequence ID" value="NZ_FNEN01000002.1"/>
</dbReference>
<evidence type="ECO:0000256" key="9">
    <source>
        <dbReference type="RuleBase" id="RU361145"/>
    </source>
</evidence>
<dbReference type="GO" id="GO:0008199">
    <property type="term" value="F:ferric iron binding"/>
    <property type="evidence" value="ECO:0007669"/>
    <property type="project" value="InterPro"/>
</dbReference>
<dbReference type="GO" id="GO:0008198">
    <property type="term" value="F:ferrous iron binding"/>
    <property type="evidence" value="ECO:0007669"/>
    <property type="project" value="TreeGrafter"/>
</dbReference>
<evidence type="ECO:0000256" key="7">
    <source>
        <dbReference type="ARBA" id="ARBA00048035"/>
    </source>
</evidence>
<evidence type="ECO:0000256" key="8">
    <source>
        <dbReference type="PIRSR" id="PIRSR601519-1"/>
    </source>
</evidence>
<keyword evidence="3 9" id="KW-0409">Iron storage</keyword>
<dbReference type="GO" id="GO:0004322">
    <property type="term" value="F:ferroxidase activity"/>
    <property type="evidence" value="ECO:0007669"/>
    <property type="project" value="TreeGrafter"/>
</dbReference>
<dbReference type="InterPro" id="IPR009078">
    <property type="entry name" value="Ferritin-like_SF"/>
</dbReference>
<evidence type="ECO:0000313" key="12">
    <source>
        <dbReference type="Proteomes" id="UP000198853"/>
    </source>
</evidence>
<gene>
    <name evidence="11" type="ORF">SAMN04488123_10215</name>
</gene>
<proteinExistence type="inferred from homology"/>
<feature type="binding site" evidence="8">
    <location>
        <position position="94"/>
    </location>
    <ligand>
        <name>Fe cation</name>
        <dbReference type="ChEBI" id="CHEBI:24875"/>
        <label>1</label>
    </ligand>
</feature>
<dbReference type="InterPro" id="IPR001519">
    <property type="entry name" value="Ferritin"/>
</dbReference>
<dbReference type="InterPro" id="IPR008331">
    <property type="entry name" value="Ferritin_DPS_dom"/>
</dbReference>
<dbReference type="OrthoDB" id="9801481at2"/>
<name>A0A1G8KC29_9BACI</name>
<sequence>MLSNKIGDALNDQMNNELQAAQEYMAMAAFCNYKSYDGFANFYFQQAKEERYHAMKIYNFLNDRGHRAVFHAIEEPRKDFDSLLDTFEAGLAQEKQVTKNFYHLSDLAWGEREHQTLSFLNWFLDEQVEEEAMFDTHIDYLQRIKDDSNALYIYELELAKRDFQEEG</sequence>
<keyword evidence="5" id="KW-0560">Oxidoreductase</keyword>
<keyword evidence="4 8" id="KW-0479">Metal-binding</keyword>
<dbReference type="InterPro" id="IPR041719">
    <property type="entry name" value="Ferritin_prok"/>
</dbReference>
<comment type="similarity">
    <text evidence="2 9">Belongs to the ferritin family. Prokaryotic subfamily.</text>
</comment>
<organism evidence="11 12">
    <name type="scientific">Natribacillus halophilus</name>
    <dbReference type="NCBI Taxonomy" id="549003"/>
    <lineage>
        <taxon>Bacteria</taxon>
        <taxon>Bacillati</taxon>
        <taxon>Bacillota</taxon>
        <taxon>Bacilli</taxon>
        <taxon>Bacillales</taxon>
        <taxon>Bacillaceae</taxon>
        <taxon>Natribacillus</taxon>
    </lineage>
</organism>
<feature type="binding site" evidence="8">
    <location>
        <position position="53"/>
    </location>
    <ligand>
        <name>Fe cation</name>
        <dbReference type="ChEBI" id="CHEBI:24875"/>
        <label>1</label>
    </ligand>
</feature>
<feature type="binding site" evidence="8">
    <location>
        <position position="50"/>
    </location>
    <ligand>
        <name>Fe cation</name>
        <dbReference type="ChEBI" id="CHEBI:24875"/>
        <label>1</label>
    </ligand>
</feature>
<comment type="catalytic activity">
    <reaction evidence="7 9">
        <text>4 Fe(2+) + O2 + 6 H2O = 4 iron(III) oxide-hydroxide + 12 H(+)</text>
        <dbReference type="Rhea" id="RHEA:11972"/>
        <dbReference type="ChEBI" id="CHEBI:15377"/>
        <dbReference type="ChEBI" id="CHEBI:15378"/>
        <dbReference type="ChEBI" id="CHEBI:15379"/>
        <dbReference type="ChEBI" id="CHEBI:29033"/>
        <dbReference type="ChEBI" id="CHEBI:78619"/>
        <dbReference type="EC" id="1.16.3.2"/>
    </reaction>
</comment>
<evidence type="ECO:0000313" key="11">
    <source>
        <dbReference type="EMBL" id="SDI40995.1"/>
    </source>
</evidence>
<keyword evidence="9" id="KW-0963">Cytoplasm</keyword>
<dbReference type="SUPFAM" id="SSF47240">
    <property type="entry name" value="Ferritin-like"/>
    <property type="match status" value="1"/>
</dbReference>
<dbReference type="PANTHER" id="PTHR11431:SF127">
    <property type="entry name" value="BACTERIAL NON-HEME FERRITIN"/>
    <property type="match status" value="1"/>
</dbReference>
<dbReference type="EC" id="1.16.3.2" evidence="9"/>
<evidence type="ECO:0000256" key="1">
    <source>
        <dbReference type="ARBA" id="ARBA00002485"/>
    </source>
</evidence>
<evidence type="ECO:0000256" key="3">
    <source>
        <dbReference type="ARBA" id="ARBA00022434"/>
    </source>
</evidence>
<dbReference type="PROSITE" id="PS50905">
    <property type="entry name" value="FERRITIN_LIKE"/>
    <property type="match status" value="1"/>
</dbReference>
<dbReference type="GO" id="GO:0006879">
    <property type="term" value="P:intracellular iron ion homeostasis"/>
    <property type="evidence" value="ECO:0007669"/>
    <property type="project" value="UniProtKB-KW"/>
</dbReference>
<keyword evidence="6 8" id="KW-0408">Iron</keyword>
<dbReference type="Gene3D" id="1.20.1260.10">
    <property type="match status" value="1"/>
</dbReference>
<protein>
    <recommendedName>
        <fullName evidence="9">Ferritin</fullName>
        <ecNumber evidence="9">1.16.3.2</ecNumber>
    </recommendedName>
</protein>
<dbReference type="Pfam" id="PF00210">
    <property type="entry name" value="Ferritin"/>
    <property type="match status" value="1"/>
</dbReference>
<comment type="subcellular location">
    <subcellularLocation>
        <location evidence="9">Cytoplasm</location>
    </subcellularLocation>
</comment>
<dbReference type="FunFam" id="1.20.1260.10:FF:000001">
    <property type="entry name" value="Non-heme ferritin"/>
    <property type="match status" value="1"/>
</dbReference>
<dbReference type="InterPro" id="IPR012347">
    <property type="entry name" value="Ferritin-like"/>
</dbReference>
<evidence type="ECO:0000256" key="4">
    <source>
        <dbReference type="ARBA" id="ARBA00022723"/>
    </source>
</evidence>
<reference evidence="11 12" key="1">
    <citation type="submission" date="2016-10" db="EMBL/GenBank/DDBJ databases">
        <authorList>
            <person name="de Groot N.N."/>
        </authorList>
    </citation>
    <scope>NUCLEOTIDE SEQUENCE [LARGE SCALE GENOMIC DNA]</scope>
    <source>
        <strain evidence="11 12">DSM 21771</strain>
    </source>
</reference>
<dbReference type="CDD" id="cd01055">
    <property type="entry name" value="Nonheme_Ferritin"/>
    <property type="match status" value="1"/>
</dbReference>
<feature type="binding site" evidence="8">
    <location>
        <position position="127"/>
    </location>
    <ligand>
        <name>Fe cation</name>
        <dbReference type="ChEBI" id="CHEBI:24875"/>
        <label>1</label>
    </ligand>
</feature>
<keyword evidence="12" id="KW-1185">Reference proteome</keyword>
<comment type="function">
    <text evidence="1 9">Iron-storage protein.</text>
</comment>
<dbReference type="InterPro" id="IPR009040">
    <property type="entry name" value="Ferritin-like_diiron"/>
</dbReference>
<feature type="domain" description="Ferritin-like diiron" evidence="10">
    <location>
        <begin position="1"/>
        <end position="145"/>
    </location>
</feature>
<dbReference type="Proteomes" id="UP000198853">
    <property type="component" value="Unassembled WGS sequence"/>
</dbReference>
<dbReference type="EMBL" id="FNEN01000002">
    <property type="protein sequence ID" value="SDI40995.1"/>
    <property type="molecule type" value="Genomic_DNA"/>
</dbReference>
<dbReference type="GO" id="GO:0005829">
    <property type="term" value="C:cytosol"/>
    <property type="evidence" value="ECO:0007669"/>
    <property type="project" value="TreeGrafter"/>
</dbReference>
<dbReference type="PANTHER" id="PTHR11431">
    <property type="entry name" value="FERRITIN"/>
    <property type="match status" value="1"/>
</dbReference>
<accession>A0A1G8KC29</accession>
<evidence type="ECO:0000259" key="10">
    <source>
        <dbReference type="PROSITE" id="PS50905"/>
    </source>
</evidence>
<dbReference type="AlphaFoldDB" id="A0A1G8KC29"/>
<evidence type="ECO:0000256" key="2">
    <source>
        <dbReference type="ARBA" id="ARBA00006950"/>
    </source>
</evidence>
<evidence type="ECO:0000256" key="5">
    <source>
        <dbReference type="ARBA" id="ARBA00023002"/>
    </source>
</evidence>
<dbReference type="GO" id="GO:0042802">
    <property type="term" value="F:identical protein binding"/>
    <property type="evidence" value="ECO:0007669"/>
    <property type="project" value="UniProtKB-ARBA"/>
</dbReference>
<evidence type="ECO:0000256" key="6">
    <source>
        <dbReference type="ARBA" id="ARBA00023004"/>
    </source>
</evidence>
<dbReference type="GO" id="GO:0006826">
    <property type="term" value="P:iron ion transport"/>
    <property type="evidence" value="ECO:0007669"/>
    <property type="project" value="InterPro"/>
</dbReference>